<gene>
    <name evidence="1" type="ORF">INQ41_06015</name>
</gene>
<evidence type="ECO:0000313" key="2">
    <source>
        <dbReference type="Proteomes" id="UP000594059"/>
    </source>
</evidence>
<accession>A0A7S6UHX9</accession>
<dbReference type="EMBL" id="CP063656">
    <property type="protein sequence ID" value="QOW20559.1"/>
    <property type="molecule type" value="Genomic_DNA"/>
</dbReference>
<evidence type="ECO:0000313" key="1">
    <source>
        <dbReference type="EMBL" id="QOW20559.1"/>
    </source>
</evidence>
<dbReference type="KEGG" id="lcic:INQ41_06015"/>
<evidence type="ECO:0008006" key="3">
    <source>
        <dbReference type="Google" id="ProtNLM"/>
    </source>
</evidence>
<organism evidence="1 2">
    <name type="scientific">Novilysobacter ciconiae</name>
    <dbReference type="NCBI Taxonomy" id="2781022"/>
    <lineage>
        <taxon>Bacteria</taxon>
        <taxon>Pseudomonadati</taxon>
        <taxon>Pseudomonadota</taxon>
        <taxon>Gammaproteobacteria</taxon>
        <taxon>Lysobacterales</taxon>
        <taxon>Lysobacteraceae</taxon>
        <taxon>Novilysobacter</taxon>
    </lineage>
</organism>
<protein>
    <recommendedName>
        <fullName evidence="3">STAS/SEC14 domain-containing protein</fullName>
    </recommendedName>
</protein>
<sequence>MLIEPEPHSLMIDGSSFQIEFRREGDRLWASVTGVTGTLQSTMDYWSMIASETVRAGVALLLVVDHTSGAMLTPDELEVFIGHLAQLGLEQVRTAYVGANLARSAQHETTEILARERGMVARAFNHQSEASLWLRHGER</sequence>
<proteinExistence type="predicted"/>
<dbReference type="AlphaFoldDB" id="A0A7S6UHX9"/>
<dbReference type="Proteomes" id="UP000594059">
    <property type="component" value="Chromosome"/>
</dbReference>
<keyword evidence="2" id="KW-1185">Reference proteome</keyword>
<name>A0A7S6UHX9_9GAMM</name>
<dbReference type="RefSeq" id="WP_193986998.1">
    <property type="nucleotide sequence ID" value="NZ_CP063656.1"/>
</dbReference>
<reference evidence="1 2" key="1">
    <citation type="submission" date="2020-10" db="EMBL/GenBank/DDBJ databases">
        <title>complete genome sequencing of Lysobacter sp. H21R20.</title>
        <authorList>
            <person name="Bae J.-W."/>
            <person name="Lee S.-Y."/>
        </authorList>
    </citation>
    <scope>NUCLEOTIDE SEQUENCE [LARGE SCALE GENOMIC DNA]</scope>
    <source>
        <strain evidence="1 2">H21R20</strain>
    </source>
</reference>